<proteinExistence type="inferred from homology"/>
<dbReference type="Gene3D" id="3.40.640.10">
    <property type="entry name" value="Type I PLP-dependent aspartate aminotransferase-like (Major domain)"/>
    <property type="match status" value="1"/>
</dbReference>
<comment type="cofactor">
    <cofactor evidence="1">
        <name>pyridoxal 5'-phosphate</name>
        <dbReference type="ChEBI" id="CHEBI:597326"/>
    </cofactor>
</comment>
<keyword evidence="3 7" id="KW-0032">Aminotransferase</keyword>
<dbReference type="GO" id="GO:0030170">
    <property type="term" value="F:pyridoxal phosphate binding"/>
    <property type="evidence" value="ECO:0007669"/>
    <property type="project" value="InterPro"/>
</dbReference>
<sequence>MTIDSIPSGVGRRLYDKAGWVEADRLHLLHPQHHPSDHRDPIVWVGGDGVDLIDIDGNRVLDGLSGMWNVHLGHGRRELVAAASDQMSTLAFATSYAGSTHYAAISLAERLASLTPEGIEAFFFTSGGSDATDSSIRTARWYWRAVGQSTKQTIIARHLSYHGSSIGASSATGVAEFSDPFGPRLPGFVHIDPPYPYRGPSGSDAAEALERTILSLGAETVAAFIAEPVIGGGGGVIVPDDTYFPRVREICDRYGILLIADEVITGFGRTGRWFGLDHWGVRPDIVQFAKGITSGYLPLGGIGVSAAIKTVLDEAEPDRRWWHGLTNSAHPVSCRVALQTLRIIDEEGLVERSALLGQRLLDRLRDRLASHPHVGDIRGLGLLAGVELVADRDTKARFAADVGLGSRLRAAMLERGLVTRIVNDTICLAPPLTIPETRLDQLADIVAQSVSALFPHSF</sequence>
<reference evidence="7 8" key="1">
    <citation type="submission" date="2013-04" db="EMBL/GenBank/DDBJ databases">
        <authorList>
            <person name="Kuznetsov B."/>
            <person name="Ivanovsky R."/>
        </authorList>
    </citation>
    <scope>NUCLEOTIDE SEQUENCE [LARGE SCALE GENOMIC DNA]</scope>
    <source>
        <strain evidence="7 8">MGU-K5</strain>
    </source>
</reference>
<dbReference type="OrthoDB" id="9801834at2"/>
<dbReference type="Gene3D" id="3.90.1150.10">
    <property type="entry name" value="Aspartate Aminotransferase, domain 1"/>
    <property type="match status" value="1"/>
</dbReference>
<organism evidence="7 8">
    <name type="scientific">Magnetospirillum fulvum MGU-K5</name>
    <dbReference type="NCBI Taxonomy" id="1316936"/>
    <lineage>
        <taxon>Bacteria</taxon>
        <taxon>Pseudomonadati</taxon>
        <taxon>Pseudomonadota</taxon>
        <taxon>Alphaproteobacteria</taxon>
        <taxon>Rhodospirillales</taxon>
        <taxon>Rhodospirillaceae</taxon>
        <taxon>Magnetospirillum</taxon>
    </lineage>
</organism>
<dbReference type="Proteomes" id="UP000015350">
    <property type="component" value="Unassembled WGS sequence"/>
</dbReference>
<evidence type="ECO:0000256" key="2">
    <source>
        <dbReference type="ARBA" id="ARBA00008954"/>
    </source>
</evidence>
<dbReference type="GO" id="GO:0008483">
    <property type="term" value="F:transaminase activity"/>
    <property type="evidence" value="ECO:0007669"/>
    <property type="project" value="UniProtKB-KW"/>
</dbReference>
<dbReference type="PROSITE" id="PS00600">
    <property type="entry name" value="AA_TRANSFER_CLASS_3"/>
    <property type="match status" value="1"/>
</dbReference>
<evidence type="ECO:0000256" key="6">
    <source>
        <dbReference type="RuleBase" id="RU003560"/>
    </source>
</evidence>
<comment type="similarity">
    <text evidence="2 6">Belongs to the class-III pyridoxal-phosphate-dependent aminotransferase family.</text>
</comment>
<name>S9TL43_MAGFU</name>
<dbReference type="InterPro" id="IPR049704">
    <property type="entry name" value="Aminotrans_3_PPA_site"/>
</dbReference>
<evidence type="ECO:0000256" key="1">
    <source>
        <dbReference type="ARBA" id="ARBA00001933"/>
    </source>
</evidence>
<dbReference type="InterPro" id="IPR015421">
    <property type="entry name" value="PyrdxlP-dep_Trfase_major"/>
</dbReference>
<dbReference type="CDD" id="cd00610">
    <property type="entry name" value="OAT_like"/>
    <property type="match status" value="1"/>
</dbReference>
<evidence type="ECO:0000256" key="4">
    <source>
        <dbReference type="ARBA" id="ARBA00022679"/>
    </source>
</evidence>
<protein>
    <submittedName>
        <fullName evidence="7">Class III aminotransferase</fullName>
    </submittedName>
</protein>
<dbReference type="STRING" id="1316936.K678_02825"/>
<evidence type="ECO:0000313" key="8">
    <source>
        <dbReference type="Proteomes" id="UP000015350"/>
    </source>
</evidence>
<dbReference type="PANTHER" id="PTHR43094">
    <property type="entry name" value="AMINOTRANSFERASE"/>
    <property type="match status" value="1"/>
</dbReference>
<dbReference type="InterPro" id="IPR015422">
    <property type="entry name" value="PyrdxlP-dep_Trfase_small"/>
</dbReference>
<dbReference type="PIRSF" id="PIRSF000521">
    <property type="entry name" value="Transaminase_4ab_Lys_Orn"/>
    <property type="match status" value="1"/>
</dbReference>
<comment type="caution">
    <text evidence="7">The sequence shown here is derived from an EMBL/GenBank/DDBJ whole genome shotgun (WGS) entry which is preliminary data.</text>
</comment>
<gene>
    <name evidence="7" type="ORF">K678_02825</name>
</gene>
<dbReference type="SUPFAM" id="SSF53383">
    <property type="entry name" value="PLP-dependent transferases"/>
    <property type="match status" value="1"/>
</dbReference>
<dbReference type="eggNOG" id="COG0161">
    <property type="taxonomic scope" value="Bacteria"/>
</dbReference>
<evidence type="ECO:0000256" key="5">
    <source>
        <dbReference type="ARBA" id="ARBA00022898"/>
    </source>
</evidence>
<dbReference type="Pfam" id="PF00202">
    <property type="entry name" value="Aminotran_3"/>
    <property type="match status" value="1"/>
</dbReference>
<keyword evidence="4 7" id="KW-0808">Transferase</keyword>
<dbReference type="InterPro" id="IPR005814">
    <property type="entry name" value="Aminotrans_3"/>
</dbReference>
<dbReference type="PATRIC" id="fig|1316936.3.peg.566"/>
<dbReference type="RefSeq" id="WP_021130947.1">
    <property type="nucleotide sequence ID" value="NZ_AQPH01000006.1"/>
</dbReference>
<dbReference type="AlphaFoldDB" id="S9TL43"/>
<dbReference type="FunFam" id="3.40.640.10:FF:000014">
    <property type="entry name" value="Adenosylmethionine-8-amino-7-oxononanoate aminotransferase, probable"/>
    <property type="match status" value="1"/>
</dbReference>
<accession>S9TL43</accession>
<evidence type="ECO:0000256" key="3">
    <source>
        <dbReference type="ARBA" id="ARBA00022576"/>
    </source>
</evidence>
<evidence type="ECO:0000313" key="7">
    <source>
        <dbReference type="EMBL" id="EPY02991.1"/>
    </source>
</evidence>
<keyword evidence="5 6" id="KW-0663">Pyridoxal phosphate</keyword>
<dbReference type="InterPro" id="IPR015424">
    <property type="entry name" value="PyrdxlP-dep_Trfase"/>
</dbReference>
<dbReference type="PANTHER" id="PTHR43094:SF1">
    <property type="entry name" value="AMINOTRANSFERASE CLASS-III"/>
    <property type="match status" value="1"/>
</dbReference>
<dbReference type="EMBL" id="AQPH01000006">
    <property type="protein sequence ID" value="EPY02991.1"/>
    <property type="molecule type" value="Genomic_DNA"/>
</dbReference>